<dbReference type="PANTHER" id="PTHR46758">
    <property type="entry name" value="MYND DOMAIN-CONTAINING"/>
    <property type="match status" value="1"/>
</dbReference>
<dbReference type="InterPro" id="IPR006597">
    <property type="entry name" value="Sel1-like"/>
</dbReference>
<evidence type="ECO:0000256" key="1">
    <source>
        <dbReference type="ARBA" id="ARBA00022723"/>
    </source>
</evidence>
<accession>A0AA38FT82</accession>
<dbReference type="GO" id="GO:0008270">
    <property type="term" value="F:zinc ion binding"/>
    <property type="evidence" value="ECO:0007669"/>
    <property type="project" value="UniProtKB-KW"/>
</dbReference>
<proteinExistence type="predicted"/>
<dbReference type="Pfam" id="PF01753">
    <property type="entry name" value="zf-MYND"/>
    <property type="match status" value="1"/>
</dbReference>
<name>A0AA38FT82_TAXCH</name>
<dbReference type="PROSITE" id="PS50865">
    <property type="entry name" value="ZF_MYND_2"/>
    <property type="match status" value="1"/>
</dbReference>
<reference evidence="7 8" key="1">
    <citation type="journal article" date="2021" name="Nat. Plants">
        <title>The Taxus genome provides insights into paclitaxel biosynthesis.</title>
        <authorList>
            <person name="Xiong X."/>
            <person name="Gou J."/>
            <person name="Liao Q."/>
            <person name="Li Y."/>
            <person name="Zhou Q."/>
            <person name="Bi G."/>
            <person name="Li C."/>
            <person name="Du R."/>
            <person name="Wang X."/>
            <person name="Sun T."/>
            <person name="Guo L."/>
            <person name="Liang H."/>
            <person name="Lu P."/>
            <person name="Wu Y."/>
            <person name="Zhang Z."/>
            <person name="Ro D.K."/>
            <person name="Shang Y."/>
            <person name="Huang S."/>
            <person name="Yan J."/>
        </authorList>
    </citation>
    <scope>NUCLEOTIDE SEQUENCE [LARGE SCALE GENOMIC DNA]</scope>
    <source>
        <strain evidence="7">Ta-2019</strain>
    </source>
</reference>
<evidence type="ECO:0000313" key="8">
    <source>
        <dbReference type="Proteomes" id="UP000824469"/>
    </source>
</evidence>
<dbReference type="SUPFAM" id="SSF81901">
    <property type="entry name" value="HCP-like"/>
    <property type="match status" value="1"/>
</dbReference>
<dbReference type="SUPFAM" id="SSF144232">
    <property type="entry name" value="HIT/MYND zinc finger-like"/>
    <property type="match status" value="1"/>
</dbReference>
<dbReference type="InterPro" id="IPR044508">
    <property type="entry name" value="At5g50450/At1g67340-like"/>
</dbReference>
<gene>
    <name evidence="7" type="ORF">KI387_038033</name>
</gene>
<evidence type="ECO:0000256" key="3">
    <source>
        <dbReference type="ARBA" id="ARBA00022833"/>
    </source>
</evidence>
<dbReference type="FunFam" id="6.10.140.2220:FF:000033">
    <property type="entry name" value="Predicted protein"/>
    <property type="match status" value="1"/>
</dbReference>
<dbReference type="EMBL" id="JAHRHJ020000007">
    <property type="protein sequence ID" value="KAH9310122.1"/>
    <property type="molecule type" value="Genomic_DNA"/>
</dbReference>
<dbReference type="Gene3D" id="1.25.40.10">
    <property type="entry name" value="Tetratricopeptide repeat domain"/>
    <property type="match status" value="1"/>
</dbReference>
<dbReference type="Pfam" id="PF08238">
    <property type="entry name" value="Sel1"/>
    <property type="match status" value="1"/>
</dbReference>
<feature type="region of interest" description="Disordered" evidence="5">
    <location>
        <begin position="397"/>
        <end position="417"/>
    </location>
</feature>
<evidence type="ECO:0000313" key="7">
    <source>
        <dbReference type="EMBL" id="KAH9310122.1"/>
    </source>
</evidence>
<dbReference type="Pfam" id="PF23310">
    <property type="entry name" value="TPR_27"/>
    <property type="match status" value="1"/>
</dbReference>
<comment type="caution">
    <text evidence="7">The sequence shown here is derived from an EMBL/GenBank/DDBJ whole genome shotgun (WGS) entry which is preliminary data.</text>
</comment>
<evidence type="ECO:0000256" key="2">
    <source>
        <dbReference type="ARBA" id="ARBA00022771"/>
    </source>
</evidence>
<organism evidence="7 8">
    <name type="scientific">Taxus chinensis</name>
    <name type="common">Chinese yew</name>
    <name type="synonym">Taxus wallichiana var. chinensis</name>
    <dbReference type="NCBI Taxonomy" id="29808"/>
    <lineage>
        <taxon>Eukaryota</taxon>
        <taxon>Viridiplantae</taxon>
        <taxon>Streptophyta</taxon>
        <taxon>Embryophyta</taxon>
        <taxon>Tracheophyta</taxon>
        <taxon>Spermatophyta</taxon>
        <taxon>Pinopsida</taxon>
        <taxon>Pinidae</taxon>
        <taxon>Conifers II</taxon>
        <taxon>Cupressales</taxon>
        <taxon>Taxaceae</taxon>
        <taxon>Taxus</taxon>
    </lineage>
</organism>
<dbReference type="InterPro" id="IPR057136">
    <property type="entry name" value="At2g35280_TPR_dom"/>
</dbReference>
<sequence length="417" mass="45903">MNAFMPLHNLQIAIISTTNASRCWACAGKIKSFKMPAKKISSYPTRRTARNNVSPFDYLHDDLIILLIGKLISAADTPTHLVNAMLTCRRFSCVAKDPQVLVHASIGVLGVKASKWSEESHRFLKQCADAGNREASYILGMIQFYCLMNRGLGVALMAEAAIASHPVALYSLAVIHFNGSGGSKRDKNLKTGVILCAKAAALGHIDAIRELGHCLQDGYGVKKNVKEGRRFLIEANAREAEAAAKQSSAFPSTICKSESSRSNGNCSCSYLQQYRSQINKLDGSLENCTKTQHAENGFCNGIGGTLLSDFGCNVPPAKVHYANTFLVDWFSLHCPPPGNGLCSYSLCGRLETRRHEFRRCSACSSVNYCSRACQALDWKFRHRYNCASEADWEEHEELDIGEDDEEHPIVSDEIHDA</sequence>
<evidence type="ECO:0000256" key="5">
    <source>
        <dbReference type="SAM" id="MobiDB-lite"/>
    </source>
</evidence>
<evidence type="ECO:0000256" key="4">
    <source>
        <dbReference type="PROSITE-ProRule" id="PRU00134"/>
    </source>
</evidence>
<dbReference type="OMA" id="CASEADW"/>
<feature type="compositionally biased region" description="Basic and acidic residues" evidence="5">
    <location>
        <begin position="407"/>
        <end position="417"/>
    </location>
</feature>
<dbReference type="InterPro" id="IPR002893">
    <property type="entry name" value="Znf_MYND"/>
</dbReference>
<dbReference type="AlphaFoldDB" id="A0AA38FT82"/>
<dbReference type="Proteomes" id="UP000824469">
    <property type="component" value="Unassembled WGS sequence"/>
</dbReference>
<protein>
    <recommendedName>
        <fullName evidence="6">MYND-type domain-containing protein</fullName>
    </recommendedName>
</protein>
<keyword evidence="3" id="KW-0862">Zinc</keyword>
<keyword evidence="2 4" id="KW-0863">Zinc-finger</keyword>
<feature type="compositionally biased region" description="Acidic residues" evidence="5">
    <location>
        <begin position="397"/>
        <end position="406"/>
    </location>
</feature>
<dbReference type="InterPro" id="IPR011990">
    <property type="entry name" value="TPR-like_helical_dom_sf"/>
</dbReference>
<keyword evidence="1" id="KW-0479">Metal-binding</keyword>
<dbReference type="PANTHER" id="PTHR46758:SF2">
    <property type="entry name" value="OJ1485_B09.11 PROTEIN"/>
    <property type="match status" value="1"/>
</dbReference>
<evidence type="ECO:0000259" key="6">
    <source>
        <dbReference type="PROSITE" id="PS50865"/>
    </source>
</evidence>
<dbReference type="Gene3D" id="6.10.140.2220">
    <property type="match status" value="1"/>
</dbReference>
<feature type="domain" description="MYND-type" evidence="6">
    <location>
        <begin position="344"/>
        <end position="386"/>
    </location>
</feature>
<keyword evidence="8" id="KW-1185">Reference proteome</keyword>